<dbReference type="PANTHER" id="PTHR30621">
    <property type="entry name" value="GLUTAMINE SYNTHETASE ADENYLYLTRANSFERASE"/>
    <property type="match status" value="1"/>
</dbReference>
<keyword evidence="3 7" id="KW-0547">Nucleotide-binding</keyword>
<feature type="domain" description="Glutamate-ammonia ligase adenylyltransferase repeated" evidence="9">
    <location>
        <begin position="681"/>
        <end position="919"/>
    </location>
</feature>
<evidence type="ECO:0000256" key="2">
    <source>
        <dbReference type="ARBA" id="ARBA00022695"/>
    </source>
</evidence>
<accession>A0AAE3KH29</accession>
<evidence type="ECO:0000259" key="9">
    <source>
        <dbReference type="Pfam" id="PF03710"/>
    </source>
</evidence>
<keyword evidence="1 7" id="KW-0808">Transferase</keyword>
<dbReference type="CDD" id="cd05401">
    <property type="entry name" value="NT_GlnE_GlnD_like"/>
    <property type="match status" value="2"/>
</dbReference>
<dbReference type="PANTHER" id="PTHR30621:SF0">
    <property type="entry name" value="BIFUNCTIONAL GLUTAMINE SYNTHETASE ADENYLYLTRANSFERASE_ADENYLYL-REMOVING ENZYME"/>
    <property type="match status" value="1"/>
</dbReference>
<comment type="similarity">
    <text evidence="7">Belongs to the GlnE family.</text>
</comment>
<dbReference type="AlphaFoldDB" id="A0AAE3KH29"/>
<evidence type="ECO:0000256" key="3">
    <source>
        <dbReference type="ARBA" id="ARBA00022741"/>
    </source>
</evidence>
<evidence type="ECO:0000256" key="7">
    <source>
        <dbReference type="HAMAP-Rule" id="MF_00802"/>
    </source>
</evidence>
<feature type="domain" description="PII-uridylyltransferase/Glutamine-synthetase adenylyltransferase" evidence="10">
    <location>
        <begin position="433"/>
        <end position="576"/>
    </location>
</feature>
<gene>
    <name evidence="7" type="primary">glnE</name>
    <name evidence="11" type="ORF">LX83_004760</name>
</gene>
<dbReference type="NCBIfam" id="NF010707">
    <property type="entry name" value="PRK14109.1"/>
    <property type="match status" value="1"/>
</dbReference>
<dbReference type="SUPFAM" id="SSF81301">
    <property type="entry name" value="Nucleotidyltransferase"/>
    <property type="match status" value="2"/>
</dbReference>
<dbReference type="Proteomes" id="UP001206128">
    <property type="component" value="Unassembled WGS sequence"/>
</dbReference>
<keyword evidence="12" id="KW-1185">Reference proteome</keyword>
<feature type="region of interest" description="Disordered" evidence="8">
    <location>
        <begin position="276"/>
        <end position="301"/>
    </location>
</feature>
<dbReference type="EC" id="2.7.7.89" evidence="7"/>
<dbReference type="Pfam" id="PF08335">
    <property type="entry name" value="GlnD_UR_UTase"/>
    <property type="match status" value="2"/>
</dbReference>
<dbReference type="InterPro" id="IPR043519">
    <property type="entry name" value="NT_sf"/>
</dbReference>
<comment type="caution">
    <text evidence="11">The sequence shown here is derived from an EMBL/GenBank/DDBJ whole genome shotgun (WGS) entry which is preliminary data.</text>
</comment>
<keyword evidence="2 7" id="KW-0548">Nucleotidyltransferase</keyword>
<evidence type="ECO:0000256" key="4">
    <source>
        <dbReference type="ARBA" id="ARBA00022840"/>
    </source>
</evidence>
<dbReference type="EMBL" id="JAMTCK010000012">
    <property type="protein sequence ID" value="MCP2167886.1"/>
    <property type="molecule type" value="Genomic_DNA"/>
</dbReference>
<sequence>MTDRSRAIPSPARYGLTHPRAEQELRDTGLWTADGPEPGSESVLGALSRSPDPDLALRGLDRLRVAVADEWPVLARELRADPGLRGRLLAVLGSSTALTDFLVANPEQWHRLTTTGYDDLRDEPGGDAAAEASTPLAPPVATGATPTEGEQPEPGLAQGGVAGEVTVRGRFTRTLLNAVRVTPASPGSANTPDPASGRAGGGFELARGTAAVSALRAAYRGELLLIAAADLGHLVEAELVAPSYDEVSAWLSDLADAALRAALAVAFAEHGLAASPVEPAAPGGPAGSDPGGRPEDTGQQPPCRLAVIAMGKCGGRELNYVSDVDVVFVAEGDLGVATRVASAMMRVAGSACFQVDAALRPEGKSGALVRTLDGHASYYRRWARTWEFQALLKARPVAGDAELGERYLDVVRPLVWTAAERADFVSDVQAMRRRVEDHVPSDLVERELKLGRGGLRDVEFAVQLLQLVHGRTDEHLRLSSTTAALAALGERGYVGRTDAAELGESYRFLRTLEHRLQLQRLLRTHLFPADDDAAGLRWLARAAGLAPNGRRSAAQVLLGEFRRHVNQVRRLHEKLFYRPLLQAVAKVPAEALRLTTTQAVARLAALGYTSPEGALHHIQALTEGVSRRAAIQGALLPVLLDLFASTPNPDAGLLAYRRVSEALAQTPWYLRLLRDEGAVAERLATLLGTAKLIPDLLVRAPEVLQLYADTTALTQRDPAEVATSLRSAVRRHADLGAAVTAARSLRRHELLRVASADLLGLIELDAVCRALSGVWVAVLQAALDAVLRVAVADRADHTAPARIAVIGMGRLGGAELGYGSDADVLFVCEPVSGAGETEAVRFAVGVAELVRRLLGSPSQDPPLQVDADLRPEGRNGPLVRTLDSYRAYYAQWAEVWEAQALLRASFVAGDADLGQRFLAMVDPVRYPAGGLDAARTREIRRIKARVDSERLPRGADPTTHTKLGRGGLADVEWTVQLLQLRHAHEVPELRTPSTTAALAQAVRAGLLGAEDEAALRAAWTTASRARNAATLVRGKPTDQVPTSGRELASMARALGYPAHTDSGEVLDDYRRITRRARAVVERVFYQG</sequence>
<evidence type="ECO:0000313" key="11">
    <source>
        <dbReference type="EMBL" id="MCP2167886.1"/>
    </source>
</evidence>
<dbReference type="GO" id="GO:0000287">
    <property type="term" value="F:magnesium ion binding"/>
    <property type="evidence" value="ECO:0007669"/>
    <property type="project" value="UniProtKB-UniRule"/>
</dbReference>
<keyword evidence="6 7" id="KW-0511">Multifunctional enzyme</keyword>
<organism evidence="11 12">
    <name type="scientific">Goodfellowiella coeruleoviolacea</name>
    <dbReference type="NCBI Taxonomy" id="334858"/>
    <lineage>
        <taxon>Bacteria</taxon>
        <taxon>Bacillati</taxon>
        <taxon>Actinomycetota</taxon>
        <taxon>Actinomycetes</taxon>
        <taxon>Pseudonocardiales</taxon>
        <taxon>Pseudonocardiaceae</taxon>
        <taxon>Goodfellowiella</taxon>
    </lineage>
</organism>
<evidence type="ECO:0000256" key="8">
    <source>
        <dbReference type="SAM" id="MobiDB-lite"/>
    </source>
</evidence>
<protein>
    <recommendedName>
        <fullName evidence="7">Bifunctional glutamine synthetase adenylyltransferase/adenylyl-removing enzyme</fullName>
    </recommendedName>
    <alternativeName>
        <fullName evidence="7">ATP:glutamine synthetase adenylyltransferase</fullName>
    </alternativeName>
    <alternativeName>
        <fullName evidence="7">ATase</fullName>
    </alternativeName>
    <domain>
        <recommendedName>
            <fullName evidence="7">Glutamine synthetase adenylyl-L-tyrosine phosphorylase</fullName>
            <ecNumber evidence="7">2.7.7.89</ecNumber>
        </recommendedName>
        <alternativeName>
            <fullName evidence="7">Adenylyl removase</fullName>
            <shortName evidence="7">AR</shortName>
            <shortName evidence="7">AT-N</shortName>
        </alternativeName>
    </domain>
    <domain>
        <recommendedName>
            <fullName evidence="7">Glutamine synthetase adenylyl transferase</fullName>
            <ecNumber evidence="7">2.7.7.42</ecNumber>
        </recommendedName>
        <alternativeName>
            <fullName evidence="7">Adenylyl transferase</fullName>
            <shortName evidence="7">AT</shortName>
            <shortName evidence="7">AT-C</shortName>
        </alternativeName>
    </domain>
</protein>
<dbReference type="GO" id="GO:0000820">
    <property type="term" value="P:regulation of glutamine family amino acid metabolic process"/>
    <property type="evidence" value="ECO:0007669"/>
    <property type="project" value="UniProtKB-UniRule"/>
</dbReference>
<feature type="region of interest" description="Adenylyl transferase" evidence="7">
    <location>
        <begin position="588"/>
        <end position="1087"/>
    </location>
</feature>
<feature type="domain" description="PII-uridylyltransferase/Glutamine-synthetase adenylyltransferase" evidence="10">
    <location>
        <begin position="959"/>
        <end position="1083"/>
    </location>
</feature>
<dbReference type="InterPro" id="IPR005190">
    <property type="entry name" value="GlnE_rpt_dom"/>
</dbReference>
<evidence type="ECO:0000256" key="1">
    <source>
        <dbReference type="ARBA" id="ARBA00022679"/>
    </source>
</evidence>
<feature type="region of interest" description="Disordered" evidence="8">
    <location>
        <begin position="119"/>
        <end position="159"/>
    </location>
</feature>
<keyword evidence="4 7" id="KW-0067">ATP-binding</keyword>
<dbReference type="RefSeq" id="WP_253775217.1">
    <property type="nucleotide sequence ID" value="NZ_JAMTCK010000012.1"/>
</dbReference>
<feature type="domain" description="Glutamate-ammonia ligase adenylyltransferase repeated" evidence="9">
    <location>
        <begin position="209"/>
        <end position="408"/>
    </location>
</feature>
<dbReference type="GO" id="GO:0005524">
    <property type="term" value="F:ATP binding"/>
    <property type="evidence" value="ECO:0007669"/>
    <property type="project" value="UniProtKB-UniRule"/>
</dbReference>
<keyword evidence="5 7" id="KW-0460">Magnesium</keyword>
<evidence type="ECO:0000256" key="5">
    <source>
        <dbReference type="ARBA" id="ARBA00022842"/>
    </source>
</evidence>
<dbReference type="EC" id="2.7.7.42" evidence="7"/>
<dbReference type="GO" id="GO:0005829">
    <property type="term" value="C:cytosol"/>
    <property type="evidence" value="ECO:0007669"/>
    <property type="project" value="TreeGrafter"/>
</dbReference>
<name>A0AAE3KH29_9PSEU</name>
<dbReference type="Pfam" id="PF03710">
    <property type="entry name" value="GlnE"/>
    <property type="match status" value="2"/>
</dbReference>
<comment type="function">
    <text evidence="7">Involved in the regulation of glutamine synthetase GlnA, a key enzyme in the process to assimilate ammonia. When cellular nitrogen levels are high, the C-terminal adenylyl transferase (AT) inactivates GlnA by covalent transfer of an adenylyl group from ATP to specific tyrosine residue of GlnA, thus reducing its activity. Conversely, when nitrogen levels are low, the N-terminal adenylyl removase (AR) activates GlnA by removing the adenylyl group by phosphorolysis, increasing its activity. The regulatory region of GlnE binds the signal transduction protein PII (GlnB) which indicates the nitrogen status of the cell.</text>
</comment>
<dbReference type="InterPro" id="IPR023057">
    <property type="entry name" value="GlnE"/>
</dbReference>
<dbReference type="Gene3D" id="3.30.460.10">
    <property type="entry name" value="Beta Polymerase, domain 2"/>
    <property type="match status" value="2"/>
</dbReference>
<dbReference type="GO" id="GO:0047388">
    <property type="term" value="F:[glutamine synthetase]-adenylyl-L-tyrosine phosphorylase activity"/>
    <property type="evidence" value="ECO:0007669"/>
    <property type="project" value="UniProtKB-EC"/>
</dbReference>
<feature type="region of interest" description="Adenylyl removase" evidence="7">
    <location>
        <begin position="1"/>
        <end position="580"/>
    </location>
</feature>
<evidence type="ECO:0000256" key="6">
    <source>
        <dbReference type="ARBA" id="ARBA00023268"/>
    </source>
</evidence>
<evidence type="ECO:0000313" key="12">
    <source>
        <dbReference type="Proteomes" id="UP001206128"/>
    </source>
</evidence>
<evidence type="ECO:0000259" key="10">
    <source>
        <dbReference type="Pfam" id="PF08335"/>
    </source>
</evidence>
<reference evidence="11" key="1">
    <citation type="submission" date="2022-06" db="EMBL/GenBank/DDBJ databases">
        <title>Genomic Encyclopedia of Archaeal and Bacterial Type Strains, Phase II (KMG-II): from individual species to whole genera.</title>
        <authorList>
            <person name="Goeker M."/>
        </authorList>
    </citation>
    <scope>NUCLEOTIDE SEQUENCE</scope>
    <source>
        <strain evidence="11">DSM 43935</strain>
    </source>
</reference>
<dbReference type="GO" id="GO:0008882">
    <property type="term" value="F:[glutamate-ammonia-ligase] adenylyltransferase activity"/>
    <property type="evidence" value="ECO:0007669"/>
    <property type="project" value="UniProtKB-UniRule"/>
</dbReference>
<comment type="catalytic activity">
    <reaction evidence="7">
        <text>[glutamine synthetase]-L-tyrosine + ATP = [glutamine synthetase]-O(4)-(5'-adenylyl)-L-tyrosine + diphosphate</text>
        <dbReference type="Rhea" id="RHEA:18589"/>
        <dbReference type="Rhea" id="RHEA-COMP:10660"/>
        <dbReference type="Rhea" id="RHEA-COMP:10661"/>
        <dbReference type="ChEBI" id="CHEBI:30616"/>
        <dbReference type="ChEBI" id="CHEBI:33019"/>
        <dbReference type="ChEBI" id="CHEBI:46858"/>
        <dbReference type="ChEBI" id="CHEBI:83624"/>
        <dbReference type="EC" id="2.7.7.42"/>
    </reaction>
</comment>
<feature type="region of interest" description="Disordered" evidence="8">
    <location>
        <begin position="1"/>
        <end position="23"/>
    </location>
</feature>
<comment type="cofactor">
    <cofactor evidence="7">
        <name>Mg(2+)</name>
        <dbReference type="ChEBI" id="CHEBI:18420"/>
    </cofactor>
</comment>
<comment type="catalytic activity">
    <reaction evidence="7">
        <text>[glutamine synthetase]-O(4)-(5'-adenylyl)-L-tyrosine + phosphate = [glutamine synthetase]-L-tyrosine + ADP</text>
        <dbReference type="Rhea" id="RHEA:43716"/>
        <dbReference type="Rhea" id="RHEA-COMP:10660"/>
        <dbReference type="Rhea" id="RHEA-COMP:10661"/>
        <dbReference type="ChEBI" id="CHEBI:43474"/>
        <dbReference type="ChEBI" id="CHEBI:46858"/>
        <dbReference type="ChEBI" id="CHEBI:83624"/>
        <dbReference type="ChEBI" id="CHEBI:456216"/>
        <dbReference type="EC" id="2.7.7.89"/>
    </reaction>
</comment>
<dbReference type="HAMAP" id="MF_00802">
    <property type="entry name" value="GlnE"/>
    <property type="match status" value="1"/>
</dbReference>
<proteinExistence type="inferred from homology"/>
<dbReference type="SUPFAM" id="SSF81593">
    <property type="entry name" value="Nucleotidyltransferase substrate binding subunit/domain"/>
    <property type="match status" value="2"/>
</dbReference>
<dbReference type="InterPro" id="IPR013546">
    <property type="entry name" value="PII_UdlTrfase/GS_AdlTrfase"/>
</dbReference>
<dbReference type="Gene3D" id="1.20.120.330">
    <property type="entry name" value="Nucleotidyltransferases domain 2"/>
    <property type="match status" value="2"/>
</dbReference>